<sequence>MMNLLALSLVVTSLAAAGVWSPTPELKQKQGDDVIVKDGHRVIVVEYDQGGQHNTKVSISPEHHHVSHKPGTEGGISSMEEKIKEASLVLPNLGQGLSQPPETESSISHTNPKELICDAFGECKHEIVSAMGKAKGKVSEKEKEVGDAFGKAKETASKKAHKIEESAKESVGDVMDKVKTAKEKGKTIKEDIARNVSDKVEMAKEKVVEKAKETAAYKVKTQKELRGVLRRGREVGHDAVNYAMGSLMGLVNLMGFATAFGMCVWVTFISSHVLAETMPRQQFGMVQSKIYPVYFRAMAGSIGFALLGHLLGNRKRLFSSKVEMFQGYNLLASLFMVFLNLLYLEPRASKVMFKRMKLQKEEGRGIEDLTADSRQASESQPVADPGVSTTTTTTAPAVPSPASKVAEQEVVRSRIVKLNDRLKTLNTFSSFLNILTLMALTWHLVYLGQRLHLAC</sequence>
<evidence type="ECO:0000256" key="4">
    <source>
        <dbReference type="ARBA" id="ARBA00023136"/>
    </source>
</evidence>
<dbReference type="GO" id="GO:0016020">
    <property type="term" value="C:membrane"/>
    <property type="evidence" value="ECO:0007669"/>
    <property type="project" value="UniProtKB-SubCell"/>
</dbReference>
<feature type="transmembrane region" description="Helical" evidence="6">
    <location>
        <begin position="324"/>
        <end position="344"/>
    </location>
</feature>
<feature type="domain" description="TMEM205-like" evidence="8">
    <location>
        <begin position="255"/>
        <end position="356"/>
    </location>
</feature>
<dbReference type="AlphaFoldDB" id="A0A2N9ERW9"/>
<evidence type="ECO:0000259" key="8">
    <source>
        <dbReference type="Pfam" id="PF13664"/>
    </source>
</evidence>
<feature type="transmembrane region" description="Helical" evidence="6">
    <location>
        <begin position="290"/>
        <end position="312"/>
    </location>
</feature>
<feature type="chain" id="PRO_5014964550" description="TMEM205-like domain-containing protein" evidence="7">
    <location>
        <begin position="18"/>
        <end position="455"/>
    </location>
</feature>
<dbReference type="PANTHER" id="PTHR47652:SF3">
    <property type="entry name" value="MITOCHONDRIAL IMPORT INNER MEMBRANE TRANSLOCASE SUBUNIT TIM44"/>
    <property type="match status" value="1"/>
</dbReference>
<feature type="transmembrane region" description="Helical" evidence="6">
    <location>
        <begin position="424"/>
        <end position="445"/>
    </location>
</feature>
<dbReference type="Pfam" id="PF13664">
    <property type="entry name" value="DUF4149"/>
    <property type="match status" value="1"/>
</dbReference>
<accession>A0A2N9ERW9</accession>
<keyword evidence="7" id="KW-0732">Signal</keyword>
<feature type="signal peptide" evidence="7">
    <location>
        <begin position="1"/>
        <end position="17"/>
    </location>
</feature>
<dbReference type="EMBL" id="OIVN01000524">
    <property type="protein sequence ID" value="SPC81576.1"/>
    <property type="molecule type" value="Genomic_DNA"/>
</dbReference>
<organism evidence="9">
    <name type="scientific">Fagus sylvatica</name>
    <name type="common">Beechnut</name>
    <dbReference type="NCBI Taxonomy" id="28930"/>
    <lineage>
        <taxon>Eukaryota</taxon>
        <taxon>Viridiplantae</taxon>
        <taxon>Streptophyta</taxon>
        <taxon>Embryophyta</taxon>
        <taxon>Tracheophyta</taxon>
        <taxon>Spermatophyta</taxon>
        <taxon>Magnoliopsida</taxon>
        <taxon>eudicotyledons</taxon>
        <taxon>Gunneridae</taxon>
        <taxon>Pentapetalae</taxon>
        <taxon>rosids</taxon>
        <taxon>fabids</taxon>
        <taxon>Fagales</taxon>
        <taxon>Fagaceae</taxon>
        <taxon>Fagus</taxon>
    </lineage>
</organism>
<keyword evidence="2 6" id="KW-0812">Transmembrane</keyword>
<feature type="transmembrane region" description="Helical" evidence="6">
    <location>
        <begin position="247"/>
        <end position="269"/>
    </location>
</feature>
<feature type="region of interest" description="Disordered" evidence="5">
    <location>
        <begin position="53"/>
        <end position="76"/>
    </location>
</feature>
<reference evidence="9" key="1">
    <citation type="submission" date="2018-02" db="EMBL/GenBank/DDBJ databases">
        <authorList>
            <person name="Cohen D.B."/>
            <person name="Kent A.D."/>
        </authorList>
    </citation>
    <scope>NUCLEOTIDE SEQUENCE</scope>
</reference>
<feature type="compositionally biased region" description="Low complexity" evidence="5">
    <location>
        <begin position="387"/>
        <end position="403"/>
    </location>
</feature>
<evidence type="ECO:0000256" key="1">
    <source>
        <dbReference type="ARBA" id="ARBA00004370"/>
    </source>
</evidence>
<evidence type="ECO:0000313" key="9">
    <source>
        <dbReference type="EMBL" id="SPC81576.1"/>
    </source>
</evidence>
<dbReference type="PANTHER" id="PTHR47652">
    <property type="entry name" value="MITOCHONDRIAL IMPORT INNER MEMBRANE TRANSLOCASE SUBUNIT TIM44"/>
    <property type="match status" value="1"/>
</dbReference>
<evidence type="ECO:0000256" key="5">
    <source>
        <dbReference type="SAM" id="MobiDB-lite"/>
    </source>
</evidence>
<keyword evidence="4 6" id="KW-0472">Membrane</keyword>
<proteinExistence type="predicted"/>
<keyword evidence="3 6" id="KW-1133">Transmembrane helix</keyword>
<evidence type="ECO:0000256" key="3">
    <source>
        <dbReference type="ARBA" id="ARBA00022989"/>
    </source>
</evidence>
<evidence type="ECO:0000256" key="2">
    <source>
        <dbReference type="ARBA" id="ARBA00022692"/>
    </source>
</evidence>
<protein>
    <recommendedName>
        <fullName evidence="8">TMEM205-like domain-containing protein</fullName>
    </recommendedName>
</protein>
<name>A0A2N9ERW9_FAGSY</name>
<evidence type="ECO:0000256" key="7">
    <source>
        <dbReference type="SAM" id="SignalP"/>
    </source>
</evidence>
<feature type="region of interest" description="Disordered" evidence="5">
    <location>
        <begin position="367"/>
        <end position="405"/>
    </location>
</feature>
<evidence type="ECO:0000256" key="6">
    <source>
        <dbReference type="SAM" id="Phobius"/>
    </source>
</evidence>
<dbReference type="InterPro" id="IPR025423">
    <property type="entry name" value="TMEM205-like"/>
</dbReference>
<comment type="subcellular location">
    <subcellularLocation>
        <location evidence="1">Membrane</location>
    </subcellularLocation>
</comment>
<gene>
    <name evidence="9" type="ORF">FSB_LOCUS9458</name>
</gene>